<evidence type="ECO:0000256" key="5">
    <source>
        <dbReference type="ARBA" id="ARBA00034808"/>
    </source>
</evidence>
<dbReference type="PROSITE" id="PS51192">
    <property type="entry name" value="HELICASE_ATP_BIND_1"/>
    <property type="match status" value="1"/>
</dbReference>
<dbReference type="OrthoDB" id="3260945at2759"/>
<accession>A0A4Y9ZTH1</accession>
<dbReference type="InterPro" id="IPR027417">
    <property type="entry name" value="P-loop_NTPase"/>
</dbReference>
<sequence>MPSTHYTILPPSVPEDWTSLAGLATLKSLVTSSLPFKPRDFQLYDSACILNGQDLFCISATGNGKSALIYIPALVRPHTITVVVEPTNFLEEAMAENLRAKGLMSVVINRDTLLKATLEGQDLWQEARACKYQIIALSPELLRSPEFSVMISTPYFRALWRVLAIDEAHLTDKWGADFRPLYEDIWSIRPCGPEHLTVVALSASVEPEGQTRHILQHLGFTEGTYHMDQRDCEHRNMDLVFRTV</sequence>
<dbReference type="GO" id="GO:0005694">
    <property type="term" value="C:chromosome"/>
    <property type="evidence" value="ECO:0007669"/>
    <property type="project" value="TreeGrafter"/>
</dbReference>
<dbReference type="GO" id="GO:0009378">
    <property type="term" value="F:four-way junction helicase activity"/>
    <property type="evidence" value="ECO:0007669"/>
    <property type="project" value="TreeGrafter"/>
</dbReference>
<comment type="caution">
    <text evidence="7">The sequence shown here is derived from an EMBL/GenBank/DDBJ whole genome shotgun (WGS) entry which is preliminary data.</text>
</comment>
<dbReference type="AlphaFoldDB" id="A0A4Y9ZTH1"/>
<dbReference type="SMART" id="SM00487">
    <property type="entry name" value="DEXDc"/>
    <property type="match status" value="1"/>
</dbReference>
<dbReference type="GO" id="GO:0003677">
    <property type="term" value="F:DNA binding"/>
    <property type="evidence" value="ECO:0007669"/>
    <property type="project" value="UniProtKB-KW"/>
</dbReference>
<dbReference type="GO" id="GO:0005737">
    <property type="term" value="C:cytoplasm"/>
    <property type="evidence" value="ECO:0007669"/>
    <property type="project" value="TreeGrafter"/>
</dbReference>
<dbReference type="EMBL" id="SFCI01001089">
    <property type="protein sequence ID" value="TFY76799.1"/>
    <property type="molecule type" value="Genomic_DNA"/>
</dbReference>
<comment type="catalytic activity">
    <reaction evidence="4">
        <text>Couples ATP hydrolysis with the unwinding of duplex DNA by translocating in the 3'-5' direction.</text>
        <dbReference type="EC" id="5.6.2.4"/>
    </reaction>
</comment>
<evidence type="ECO:0000313" key="8">
    <source>
        <dbReference type="Proteomes" id="UP000298061"/>
    </source>
</evidence>
<evidence type="ECO:0000256" key="4">
    <source>
        <dbReference type="ARBA" id="ARBA00034617"/>
    </source>
</evidence>
<dbReference type="Gene3D" id="3.40.50.300">
    <property type="entry name" value="P-loop containing nucleotide triphosphate hydrolases"/>
    <property type="match status" value="1"/>
</dbReference>
<dbReference type="EC" id="5.6.2.4" evidence="5"/>
<evidence type="ECO:0000256" key="3">
    <source>
        <dbReference type="ARBA" id="ARBA00023235"/>
    </source>
</evidence>
<protein>
    <recommendedName>
        <fullName evidence="5">DNA 3'-5' helicase</fullName>
        <ecNumber evidence="5">5.6.2.4</ecNumber>
    </recommendedName>
</protein>
<organism evidence="7 8">
    <name type="scientific">Hericium alpestre</name>
    <dbReference type="NCBI Taxonomy" id="135208"/>
    <lineage>
        <taxon>Eukaryota</taxon>
        <taxon>Fungi</taxon>
        <taxon>Dikarya</taxon>
        <taxon>Basidiomycota</taxon>
        <taxon>Agaricomycotina</taxon>
        <taxon>Agaricomycetes</taxon>
        <taxon>Russulales</taxon>
        <taxon>Hericiaceae</taxon>
        <taxon>Hericium</taxon>
    </lineage>
</organism>
<gene>
    <name evidence="7" type="ORF">EWM64_g7210</name>
</gene>
<proteinExistence type="inferred from homology"/>
<dbReference type="PANTHER" id="PTHR13710">
    <property type="entry name" value="DNA HELICASE RECQ FAMILY MEMBER"/>
    <property type="match status" value="1"/>
</dbReference>
<dbReference type="PANTHER" id="PTHR13710:SF105">
    <property type="entry name" value="ATP-DEPENDENT DNA HELICASE Q1"/>
    <property type="match status" value="1"/>
</dbReference>
<keyword evidence="3" id="KW-0413">Isomerase</keyword>
<evidence type="ECO:0000256" key="1">
    <source>
        <dbReference type="ARBA" id="ARBA00005446"/>
    </source>
</evidence>
<dbReference type="GO" id="GO:0000724">
    <property type="term" value="P:double-strand break repair via homologous recombination"/>
    <property type="evidence" value="ECO:0007669"/>
    <property type="project" value="TreeGrafter"/>
</dbReference>
<keyword evidence="8" id="KW-1185">Reference proteome</keyword>
<dbReference type="SUPFAM" id="SSF52540">
    <property type="entry name" value="P-loop containing nucleoside triphosphate hydrolases"/>
    <property type="match status" value="1"/>
</dbReference>
<dbReference type="GO" id="GO:0005524">
    <property type="term" value="F:ATP binding"/>
    <property type="evidence" value="ECO:0007669"/>
    <property type="project" value="InterPro"/>
</dbReference>
<evidence type="ECO:0000313" key="7">
    <source>
        <dbReference type="EMBL" id="TFY76799.1"/>
    </source>
</evidence>
<evidence type="ECO:0000256" key="2">
    <source>
        <dbReference type="ARBA" id="ARBA00023125"/>
    </source>
</evidence>
<evidence type="ECO:0000259" key="6">
    <source>
        <dbReference type="PROSITE" id="PS51192"/>
    </source>
</evidence>
<name>A0A4Y9ZTH1_9AGAM</name>
<dbReference type="Pfam" id="PF00270">
    <property type="entry name" value="DEAD"/>
    <property type="match status" value="1"/>
</dbReference>
<comment type="similarity">
    <text evidence="1">Belongs to the helicase family. RecQ subfamily.</text>
</comment>
<dbReference type="STRING" id="135208.A0A4Y9ZTH1"/>
<keyword evidence="2" id="KW-0238">DNA-binding</keyword>
<reference evidence="7 8" key="1">
    <citation type="submission" date="2019-02" db="EMBL/GenBank/DDBJ databases">
        <title>Genome sequencing of the rare red list fungi Hericium alpestre (H. flagellum).</title>
        <authorList>
            <person name="Buettner E."/>
            <person name="Kellner H."/>
        </authorList>
    </citation>
    <scope>NUCLEOTIDE SEQUENCE [LARGE SCALE GENOMIC DNA]</scope>
    <source>
        <strain evidence="7 8">DSM 108284</strain>
    </source>
</reference>
<dbReference type="Proteomes" id="UP000298061">
    <property type="component" value="Unassembled WGS sequence"/>
</dbReference>
<dbReference type="InterPro" id="IPR014001">
    <property type="entry name" value="Helicase_ATP-bd"/>
</dbReference>
<feature type="domain" description="Helicase ATP-binding" evidence="6">
    <location>
        <begin position="46"/>
        <end position="223"/>
    </location>
</feature>
<dbReference type="InterPro" id="IPR011545">
    <property type="entry name" value="DEAD/DEAH_box_helicase_dom"/>
</dbReference>
<dbReference type="GO" id="GO:0043138">
    <property type="term" value="F:3'-5' DNA helicase activity"/>
    <property type="evidence" value="ECO:0007669"/>
    <property type="project" value="UniProtKB-EC"/>
</dbReference>